<dbReference type="GO" id="GO:0043565">
    <property type="term" value="F:sequence-specific DNA binding"/>
    <property type="evidence" value="ECO:0007669"/>
    <property type="project" value="InterPro"/>
</dbReference>
<dbReference type="GO" id="GO:0003700">
    <property type="term" value="F:DNA-binding transcription factor activity"/>
    <property type="evidence" value="ECO:0007669"/>
    <property type="project" value="InterPro"/>
</dbReference>
<sequence>MLQQLNHLMDYIETHLTEEISGKDISRIVGLSDYHFKRMFSYMAGMSLSEYIKNRRLSVANVELINGARVTDIAYKYGFQSIEGFSRAFREWSGFLPSEVTKNKIQKSFPKFLFFIDIRGGISMEFKIEKKEKFNIVGVSKRVPIQFEGVNHAILELAQSITEQQRNEMHQLADLYPHQVLNVSYEFDEGFLEEKGNLTHMIGFATTKENTFDDLEQLSIEESLWAIFPNQGPFPVTLQETTAKIYSEWLPSSGYEAADIPGISFTKHNGTSENVYSEIWMPVRKKIEINSAD</sequence>
<dbReference type="PROSITE" id="PS01124">
    <property type="entry name" value="HTH_ARAC_FAMILY_2"/>
    <property type="match status" value="1"/>
</dbReference>
<evidence type="ECO:0000313" key="5">
    <source>
        <dbReference type="EMBL" id="RIE01216.1"/>
    </source>
</evidence>
<reference evidence="5 6" key="1">
    <citation type="submission" date="2018-09" db="EMBL/GenBank/DDBJ databases">
        <title>Cohnella cavernae sp. nov., isolated from a karst cave.</title>
        <authorList>
            <person name="Zhu H."/>
        </authorList>
    </citation>
    <scope>NUCLEOTIDE SEQUENCE [LARGE SCALE GENOMIC DNA]</scope>
    <source>
        <strain evidence="5 6">K2E09-144</strain>
    </source>
</reference>
<dbReference type="SUPFAM" id="SSF55136">
    <property type="entry name" value="Probable bacterial effector-binding domain"/>
    <property type="match status" value="1"/>
</dbReference>
<evidence type="ECO:0000313" key="6">
    <source>
        <dbReference type="Proteomes" id="UP000266340"/>
    </source>
</evidence>
<evidence type="ECO:0000256" key="2">
    <source>
        <dbReference type="ARBA" id="ARBA00023125"/>
    </source>
</evidence>
<gene>
    <name evidence="5" type="ORF">D3H35_22740</name>
</gene>
<dbReference type="InterPro" id="IPR010499">
    <property type="entry name" value="AraC_E-bd"/>
</dbReference>
<dbReference type="SMART" id="SM00871">
    <property type="entry name" value="AraC_E_bind"/>
    <property type="match status" value="1"/>
</dbReference>
<dbReference type="PANTHER" id="PTHR47504:SF5">
    <property type="entry name" value="RIGHT ORIGIN-BINDING PROTEIN"/>
    <property type="match status" value="1"/>
</dbReference>
<dbReference type="PANTHER" id="PTHR47504">
    <property type="entry name" value="RIGHT ORIGIN-BINDING PROTEIN"/>
    <property type="match status" value="1"/>
</dbReference>
<dbReference type="Gene3D" id="1.10.10.60">
    <property type="entry name" value="Homeodomain-like"/>
    <property type="match status" value="2"/>
</dbReference>
<dbReference type="Pfam" id="PF12833">
    <property type="entry name" value="HTH_18"/>
    <property type="match status" value="1"/>
</dbReference>
<evidence type="ECO:0000256" key="1">
    <source>
        <dbReference type="ARBA" id="ARBA00023015"/>
    </source>
</evidence>
<protein>
    <submittedName>
        <fullName evidence="5">AraC family transcriptional regulator</fullName>
    </submittedName>
</protein>
<dbReference type="InterPro" id="IPR029442">
    <property type="entry name" value="GyrI-like"/>
</dbReference>
<dbReference type="InterPro" id="IPR009057">
    <property type="entry name" value="Homeodomain-like_sf"/>
</dbReference>
<dbReference type="RefSeq" id="WP_119151479.1">
    <property type="nucleotide sequence ID" value="NZ_JBHSOV010000041.1"/>
</dbReference>
<dbReference type="InterPro" id="IPR011256">
    <property type="entry name" value="Reg_factor_effector_dom_sf"/>
</dbReference>
<proteinExistence type="predicted"/>
<dbReference type="OrthoDB" id="9801123at2"/>
<keyword evidence="3" id="KW-0804">Transcription</keyword>
<dbReference type="Pfam" id="PF06445">
    <property type="entry name" value="GyrI-like"/>
    <property type="match status" value="1"/>
</dbReference>
<dbReference type="Gene3D" id="3.20.80.10">
    <property type="entry name" value="Regulatory factor, effector binding domain"/>
    <property type="match status" value="1"/>
</dbReference>
<keyword evidence="1" id="KW-0805">Transcription regulation</keyword>
<evidence type="ECO:0000259" key="4">
    <source>
        <dbReference type="PROSITE" id="PS01124"/>
    </source>
</evidence>
<comment type="caution">
    <text evidence="5">The sequence shown here is derived from an EMBL/GenBank/DDBJ whole genome shotgun (WGS) entry which is preliminary data.</text>
</comment>
<dbReference type="SMART" id="SM00342">
    <property type="entry name" value="HTH_ARAC"/>
    <property type="match status" value="1"/>
</dbReference>
<dbReference type="EMBL" id="QXJM01000040">
    <property type="protein sequence ID" value="RIE01216.1"/>
    <property type="molecule type" value="Genomic_DNA"/>
</dbReference>
<dbReference type="Proteomes" id="UP000266340">
    <property type="component" value="Unassembled WGS sequence"/>
</dbReference>
<evidence type="ECO:0000256" key="3">
    <source>
        <dbReference type="ARBA" id="ARBA00023163"/>
    </source>
</evidence>
<dbReference type="AlphaFoldDB" id="A0A398CDF8"/>
<dbReference type="InterPro" id="IPR050959">
    <property type="entry name" value="MarA-like"/>
</dbReference>
<organism evidence="5 6">
    <name type="scientific">Cohnella faecalis</name>
    <dbReference type="NCBI Taxonomy" id="2315694"/>
    <lineage>
        <taxon>Bacteria</taxon>
        <taxon>Bacillati</taxon>
        <taxon>Bacillota</taxon>
        <taxon>Bacilli</taxon>
        <taxon>Bacillales</taxon>
        <taxon>Paenibacillaceae</taxon>
        <taxon>Cohnella</taxon>
    </lineage>
</organism>
<dbReference type="InterPro" id="IPR018060">
    <property type="entry name" value="HTH_AraC"/>
</dbReference>
<feature type="domain" description="HTH araC/xylS-type" evidence="4">
    <location>
        <begin position="6"/>
        <end position="103"/>
    </location>
</feature>
<keyword evidence="2" id="KW-0238">DNA-binding</keyword>
<keyword evidence="6" id="KW-1185">Reference proteome</keyword>
<name>A0A398CDF8_9BACL</name>
<accession>A0A398CDF8</accession>
<dbReference type="SUPFAM" id="SSF46689">
    <property type="entry name" value="Homeodomain-like"/>
    <property type="match status" value="2"/>
</dbReference>